<keyword evidence="2" id="KW-1185">Reference proteome</keyword>
<evidence type="ECO:0000313" key="1">
    <source>
        <dbReference type="EMBL" id="RNA24060.1"/>
    </source>
</evidence>
<proteinExistence type="predicted"/>
<reference evidence="1 2" key="1">
    <citation type="journal article" date="2018" name="Sci. Rep.">
        <title>Genomic signatures of local adaptation to the degree of environmental predictability in rotifers.</title>
        <authorList>
            <person name="Franch-Gras L."/>
            <person name="Hahn C."/>
            <person name="Garcia-Roger E.M."/>
            <person name="Carmona M.J."/>
            <person name="Serra M."/>
            <person name="Gomez A."/>
        </authorList>
    </citation>
    <scope>NUCLEOTIDE SEQUENCE [LARGE SCALE GENOMIC DNA]</scope>
    <source>
        <strain evidence="1">HYR1</strain>
    </source>
</reference>
<gene>
    <name evidence="1" type="ORF">BpHYR1_043396</name>
</gene>
<protein>
    <submittedName>
        <fullName evidence="1">Uncharacterized protein</fullName>
    </submittedName>
</protein>
<evidence type="ECO:0000313" key="2">
    <source>
        <dbReference type="Proteomes" id="UP000276133"/>
    </source>
</evidence>
<dbReference type="EMBL" id="REGN01003175">
    <property type="protein sequence ID" value="RNA24060.1"/>
    <property type="molecule type" value="Genomic_DNA"/>
</dbReference>
<accession>A0A3M7RKX4</accession>
<name>A0A3M7RKX4_BRAPC</name>
<sequence length="103" mass="11750">MLEKIKLIAMIKFKIVMMLNTCHVLLTIQGLELSLGLSHQRLAGHQKHSHRFAHLVSGMLLQILLNFHDQLIHYGRSMLSCQCICQIQVNQSLFQISGLEICV</sequence>
<dbReference type="AlphaFoldDB" id="A0A3M7RKX4"/>
<organism evidence="1 2">
    <name type="scientific">Brachionus plicatilis</name>
    <name type="common">Marine rotifer</name>
    <name type="synonym">Brachionus muelleri</name>
    <dbReference type="NCBI Taxonomy" id="10195"/>
    <lineage>
        <taxon>Eukaryota</taxon>
        <taxon>Metazoa</taxon>
        <taxon>Spiralia</taxon>
        <taxon>Gnathifera</taxon>
        <taxon>Rotifera</taxon>
        <taxon>Eurotatoria</taxon>
        <taxon>Monogononta</taxon>
        <taxon>Pseudotrocha</taxon>
        <taxon>Ploima</taxon>
        <taxon>Brachionidae</taxon>
        <taxon>Brachionus</taxon>
    </lineage>
</organism>
<dbReference type="Proteomes" id="UP000276133">
    <property type="component" value="Unassembled WGS sequence"/>
</dbReference>
<comment type="caution">
    <text evidence="1">The sequence shown here is derived from an EMBL/GenBank/DDBJ whole genome shotgun (WGS) entry which is preliminary data.</text>
</comment>